<keyword evidence="1" id="KW-0812">Transmembrane</keyword>
<accession>A0A1G4MIF2</accession>
<evidence type="ECO:0000313" key="3">
    <source>
        <dbReference type="EMBL" id="SCW03526.1"/>
    </source>
</evidence>
<sequence length="184" mass="20859">MNILGIILFAYYASLACANTESFIIHIPSEFPLASNEVPEVTHPTISLKGINHQTKTFSVPVDSTYYIELKDVSVGENYQIKICWTALNPVFIDETGYKIVPHMTKFQDTVDEHNARIFIYFDVIGESYPPLKAVDIPINVSVVNMKLGIPVDLYGTLVYISLVVIGIYFASRRYRVYEKLKNN</sequence>
<keyword evidence="4" id="KW-1185">Reference proteome</keyword>
<dbReference type="PANTHER" id="PTHR28022">
    <property type="entry name" value="GPI MANNOSYLTRANSFERASE 2 SUBUNIT PGA1"/>
    <property type="match status" value="1"/>
</dbReference>
<evidence type="ECO:0000313" key="4">
    <source>
        <dbReference type="Proteomes" id="UP000190831"/>
    </source>
</evidence>
<dbReference type="GO" id="GO:0000030">
    <property type="term" value="F:mannosyltransferase activity"/>
    <property type="evidence" value="ECO:0007669"/>
    <property type="project" value="TreeGrafter"/>
</dbReference>
<dbReference type="EMBL" id="LT598486">
    <property type="protein sequence ID" value="SCW03526.1"/>
    <property type="molecule type" value="Genomic_DNA"/>
</dbReference>
<dbReference type="GO" id="GO:0006506">
    <property type="term" value="P:GPI anchor biosynthetic process"/>
    <property type="evidence" value="ECO:0007669"/>
    <property type="project" value="TreeGrafter"/>
</dbReference>
<keyword evidence="1" id="KW-0472">Membrane</keyword>
<dbReference type="AlphaFoldDB" id="A0A1G4MIF2"/>
<evidence type="ECO:0000256" key="1">
    <source>
        <dbReference type="SAM" id="Phobius"/>
    </source>
</evidence>
<keyword evidence="2" id="KW-0732">Signal</keyword>
<dbReference type="OrthoDB" id="4036106at2759"/>
<reference evidence="3 4" key="1">
    <citation type="submission" date="2016-03" db="EMBL/GenBank/DDBJ databases">
        <authorList>
            <person name="Devillers H."/>
        </authorList>
    </citation>
    <scope>NUCLEOTIDE SEQUENCE [LARGE SCALE GENOMIC DNA]</scope>
    <source>
        <strain evidence="3">CBS 6772</strain>
    </source>
</reference>
<dbReference type="Pfam" id="PF10333">
    <property type="entry name" value="Pga1"/>
    <property type="match status" value="1"/>
</dbReference>
<dbReference type="PANTHER" id="PTHR28022:SF1">
    <property type="entry name" value="GPI MANNOSYLTRANSFERASE 2 SUBUNIT PGA1"/>
    <property type="match status" value="1"/>
</dbReference>
<feature type="transmembrane region" description="Helical" evidence="1">
    <location>
        <begin position="154"/>
        <end position="172"/>
    </location>
</feature>
<dbReference type="GO" id="GO:0005789">
    <property type="term" value="C:endoplasmic reticulum membrane"/>
    <property type="evidence" value="ECO:0007669"/>
    <property type="project" value="TreeGrafter"/>
</dbReference>
<dbReference type="OMA" id="YQIKICW"/>
<proteinExistence type="predicted"/>
<dbReference type="Proteomes" id="UP000190831">
    <property type="component" value="Chromosome G"/>
</dbReference>
<dbReference type="GO" id="GO:0031501">
    <property type="term" value="C:mannosyltransferase complex"/>
    <property type="evidence" value="ECO:0007669"/>
    <property type="project" value="TreeGrafter"/>
</dbReference>
<feature type="signal peptide" evidence="2">
    <location>
        <begin position="1"/>
        <end position="18"/>
    </location>
</feature>
<gene>
    <name evidence="3" type="ORF">LAFE_0G12420G</name>
</gene>
<protein>
    <submittedName>
        <fullName evidence="3">LAFE_0G12420g1_1</fullName>
    </submittedName>
</protein>
<organism evidence="3 4">
    <name type="scientific">Lachancea fermentati</name>
    <name type="common">Zygosaccharomyces fermentati</name>
    <dbReference type="NCBI Taxonomy" id="4955"/>
    <lineage>
        <taxon>Eukaryota</taxon>
        <taxon>Fungi</taxon>
        <taxon>Dikarya</taxon>
        <taxon>Ascomycota</taxon>
        <taxon>Saccharomycotina</taxon>
        <taxon>Saccharomycetes</taxon>
        <taxon>Saccharomycetales</taxon>
        <taxon>Saccharomycetaceae</taxon>
        <taxon>Lachancea</taxon>
    </lineage>
</organism>
<name>A0A1G4MIF2_LACFM</name>
<feature type="chain" id="PRO_5009237366" evidence="2">
    <location>
        <begin position="19"/>
        <end position="184"/>
    </location>
</feature>
<evidence type="ECO:0000256" key="2">
    <source>
        <dbReference type="SAM" id="SignalP"/>
    </source>
</evidence>
<keyword evidence="1" id="KW-1133">Transmembrane helix</keyword>
<dbReference type="InterPro" id="IPR019433">
    <property type="entry name" value="GPI_ManTrfase_II_coact_Pga1"/>
</dbReference>